<accession>A0AAV4RH82</accession>
<reference evidence="1 2" key="1">
    <citation type="submission" date="2021-06" db="EMBL/GenBank/DDBJ databases">
        <title>Caerostris extrusa draft genome.</title>
        <authorList>
            <person name="Kono N."/>
            <person name="Arakawa K."/>
        </authorList>
    </citation>
    <scope>NUCLEOTIDE SEQUENCE [LARGE SCALE GENOMIC DNA]</scope>
</reference>
<proteinExistence type="predicted"/>
<evidence type="ECO:0000313" key="1">
    <source>
        <dbReference type="EMBL" id="GIY20266.1"/>
    </source>
</evidence>
<dbReference type="Pfam" id="PF05380">
    <property type="entry name" value="Peptidase_A17"/>
    <property type="match status" value="1"/>
</dbReference>
<dbReference type="AlphaFoldDB" id="A0AAV4RH82"/>
<dbReference type="InterPro" id="IPR008042">
    <property type="entry name" value="Retrotrans_Pao"/>
</dbReference>
<dbReference type="Proteomes" id="UP001054945">
    <property type="component" value="Unassembled WGS sequence"/>
</dbReference>
<dbReference type="EMBL" id="BPLR01007862">
    <property type="protein sequence ID" value="GIY20266.1"/>
    <property type="molecule type" value="Genomic_DNA"/>
</dbReference>
<sequence length="150" mass="17034">MGSVTVQLLQARSRITPMKAITILRLELMTAAIGARLFSSVKQALKLPNIKFLDRFFHTNSSNFWTNLLLELILPQFLDGIIRLVKLRTEKGSILRPIQQLYPLELTPNYEQVVPETQKFPEVVTEYPELNIVSNETVPVSRSGRGIKSV</sequence>
<organism evidence="1 2">
    <name type="scientific">Caerostris extrusa</name>
    <name type="common">Bark spider</name>
    <name type="synonym">Caerostris bankana</name>
    <dbReference type="NCBI Taxonomy" id="172846"/>
    <lineage>
        <taxon>Eukaryota</taxon>
        <taxon>Metazoa</taxon>
        <taxon>Ecdysozoa</taxon>
        <taxon>Arthropoda</taxon>
        <taxon>Chelicerata</taxon>
        <taxon>Arachnida</taxon>
        <taxon>Araneae</taxon>
        <taxon>Araneomorphae</taxon>
        <taxon>Entelegynae</taxon>
        <taxon>Araneoidea</taxon>
        <taxon>Araneidae</taxon>
        <taxon>Caerostris</taxon>
    </lineage>
</organism>
<comment type="caution">
    <text evidence="1">The sequence shown here is derived from an EMBL/GenBank/DDBJ whole genome shotgun (WGS) entry which is preliminary data.</text>
</comment>
<keyword evidence="2" id="KW-1185">Reference proteome</keyword>
<protein>
    <submittedName>
        <fullName evidence="1">Uncharacterized protein</fullName>
    </submittedName>
</protein>
<name>A0AAV4RH82_CAEEX</name>
<gene>
    <name evidence="1" type="ORF">CEXT_606401</name>
</gene>
<evidence type="ECO:0000313" key="2">
    <source>
        <dbReference type="Proteomes" id="UP001054945"/>
    </source>
</evidence>